<dbReference type="InterPro" id="IPR009075">
    <property type="entry name" value="AcylCo_DH/oxidase_C"/>
</dbReference>
<dbReference type="GO" id="GO:0005737">
    <property type="term" value="C:cytoplasm"/>
    <property type="evidence" value="ECO:0007669"/>
    <property type="project" value="TreeGrafter"/>
</dbReference>
<dbReference type="EMBL" id="JAGTXO010000006">
    <property type="protein sequence ID" value="KAG8467349.1"/>
    <property type="molecule type" value="Genomic_DNA"/>
</dbReference>
<dbReference type="Gene3D" id="1.20.140.10">
    <property type="entry name" value="Butyryl-CoA Dehydrogenase, subunit A, domain 3"/>
    <property type="match status" value="1"/>
</dbReference>
<dbReference type="InterPro" id="IPR037069">
    <property type="entry name" value="AcylCoA_DH/ox_N_sf"/>
</dbReference>
<keyword evidence="5" id="KW-0560">Oxidoreductase</keyword>
<accession>A0A8J6CCA3</accession>
<comment type="similarity">
    <text evidence="2">Belongs to the acyl-CoA dehydrogenase family.</text>
</comment>
<evidence type="ECO:0000256" key="1">
    <source>
        <dbReference type="ARBA" id="ARBA00001974"/>
    </source>
</evidence>
<keyword evidence="8" id="KW-1185">Reference proteome</keyword>
<dbReference type="InterPro" id="IPR046373">
    <property type="entry name" value="Acyl-CoA_Oxase/DH_mid-dom_sf"/>
</dbReference>
<dbReference type="InterPro" id="IPR006091">
    <property type="entry name" value="Acyl-CoA_Oxase/DH_mid-dom"/>
</dbReference>
<dbReference type="OrthoDB" id="10254877at2759"/>
<dbReference type="InterPro" id="IPR036250">
    <property type="entry name" value="AcylCo_DH-like_C"/>
</dbReference>
<evidence type="ECO:0000313" key="7">
    <source>
        <dbReference type="EMBL" id="KAG8467349.1"/>
    </source>
</evidence>
<evidence type="ECO:0000313" key="8">
    <source>
        <dbReference type="Proteomes" id="UP000751190"/>
    </source>
</evidence>
<dbReference type="PROSITE" id="PS50255">
    <property type="entry name" value="CYTOCHROME_B5_2"/>
    <property type="match status" value="1"/>
</dbReference>
<organism evidence="7 8">
    <name type="scientific">Diacronema lutheri</name>
    <name type="common">Unicellular marine alga</name>
    <name type="synonym">Monochrysis lutheri</name>
    <dbReference type="NCBI Taxonomy" id="2081491"/>
    <lineage>
        <taxon>Eukaryota</taxon>
        <taxon>Haptista</taxon>
        <taxon>Haptophyta</taxon>
        <taxon>Pavlovophyceae</taxon>
        <taxon>Pavlovales</taxon>
        <taxon>Pavlovaceae</taxon>
        <taxon>Diacronema</taxon>
    </lineage>
</organism>
<dbReference type="Pfam" id="PF00173">
    <property type="entry name" value="Cyt-b5"/>
    <property type="match status" value="1"/>
</dbReference>
<dbReference type="SUPFAM" id="SSF55856">
    <property type="entry name" value="Cytochrome b5-like heme/steroid binding domain"/>
    <property type="match status" value="1"/>
</dbReference>
<dbReference type="SUPFAM" id="SSF47203">
    <property type="entry name" value="Acyl-CoA dehydrogenase C-terminal domain-like"/>
    <property type="match status" value="1"/>
</dbReference>
<evidence type="ECO:0000256" key="4">
    <source>
        <dbReference type="ARBA" id="ARBA00022827"/>
    </source>
</evidence>
<dbReference type="InterPro" id="IPR050741">
    <property type="entry name" value="Acyl-CoA_dehydrogenase"/>
</dbReference>
<dbReference type="Proteomes" id="UP000751190">
    <property type="component" value="Unassembled WGS sequence"/>
</dbReference>
<dbReference type="Gene3D" id="3.10.120.10">
    <property type="entry name" value="Cytochrome b5-like heme/steroid binding domain"/>
    <property type="match status" value="1"/>
</dbReference>
<dbReference type="InterPro" id="IPR009100">
    <property type="entry name" value="AcylCoA_DH/oxidase_NM_dom_sf"/>
</dbReference>
<keyword evidence="4" id="KW-0274">FAD</keyword>
<dbReference type="GO" id="GO:0033539">
    <property type="term" value="P:fatty acid beta-oxidation using acyl-CoA dehydrogenase"/>
    <property type="evidence" value="ECO:0007669"/>
    <property type="project" value="TreeGrafter"/>
</dbReference>
<dbReference type="PANTHER" id="PTHR48083">
    <property type="entry name" value="MEDIUM-CHAIN SPECIFIC ACYL-COA DEHYDROGENASE, MITOCHONDRIAL-RELATED"/>
    <property type="match status" value="1"/>
</dbReference>
<dbReference type="Pfam" id="PF02771">
    <property type="entry name" value="Acyl-CoA_dh_N"/>
    <property type="match status" value="1"/>
</dbReference>
<proteinExistence type="inferred from homology"/>
<dbReference type="SUPFAM" id="SSF56645">
    <property type="entry name" value="Acyl-CoA dehydrogenase NM domain-like"/>
    <property type="match status" value="1"/>
</dbReference>
<dbReference type="SMART" id="SM01117">
    <property type="entry name" value="Cyt-b5"/>
    <property type="match status" value="1"/>
</dbReference>
<dbReference type="Gene3D" id="1.10.540.10">
    <property type="entry name" value="Acyl-CoA dehydrogenase/oxidase, N-terminal domain"/>
    <property type="match status" value="1"/>
</dbReference>
<evidence type="ECO:0000256" key="5">
    <source>
        <dbReference type="ARBA" id="ARBA00023002"/>
    </source>
</evidence>
<keyword evidence="3" id="KW-0285">Flavoprotein</keyword>
<dbReference type="PANTHER" id="PTHR48083:SF28">
    <property type="entry name" value="ACYL-COA DEHYDROGENASE FAMILY PROTEIN (AFU_ORTHOLOGUE AFUA_6G10880)-RELATED"/>
    <property type="match status" value="1"/>
</dbReference>
<sequence length="514" mass="56451">MRAFTREEVARHSAPGNALVIIDQNVYDVSKFAAAHPGGDRFLLELAGQDATRTFYQLHRKEVLAKLGPGLLVGTLDGSDPAGEVEPLLSSVPFAEAMWSRDGHASPYYNESHRRFQRAIRAFLRDIQPEADRSETDGRVPTPELFRKLGDFGLLASRIGVLGVRHLPRGVALPGGVRPDEFDDFHELIAHEEMGTLGTPAFTNGLGGGMVIGLPPVLAFGRPELAQRVAEDVLSGRRQIALAVSEPFAGSDVAAIRTTATRTADGRHYVLHGVKKWITNGTFAHYFVTAVRTGGDGMRGISLLLVERGEGLSTEQIKVMYGSAAGTALVTLDGVRVPVENLLGEEHAGFRCIMYNFNHERWLMNASMLRGSRAMLEECFKWAHQRETFGDKLTDKPVIRAKLARMAAVVESAHAWLEALTFQMTRMTHDEQVLHLAGPIALHKLFTTRTATMVADEAAQIFGGRALTQTGMGRYCERFWRSVKFGAILGGSEEIMADLGIKQALRQFPARARL</sequence>
<dbReference type="InterPro" id="IPR006089">
    <property type="entry name" value="Acyl-CoA_DH_CS"/>
</dbReference>
<dbReference type="OMA" id="EQPVMRQ"/>
<dbReference type="GO" id="GO:0050660">
    <property type="term" value="F:flavin adenine dinucleotide binding"/>
    <property type="evidence" value="ECO:0007669"/>
    <property type="project" value="InterPro"/>
</dbReference>
<dbReference type="InterPro" id="IPR036400">
    <property type="entry name" value="Cyt_B5-like_heme/steroid_sf"/>
</dbReference>
<dbReference type="InterPro" id="IPR001199">
    <property type="entry name" value="Cyt_B5-like_heme/steroid-bd"/>
</dbReference>
<feature type="domain" description="Cytochrome b5 heme-binding" evidence="6">
    <location>
        <begin position="1"/>
        <end position="77"/>
    </location>
</feature>
<dbReference type="Gene3D" id="2.40.110.10">
    <property type="entry name" value="Butyryl-CoA Dehydrogenase, subunit A, domain 2"/>
    <property type="match status" value="1"/>
</dbReference>
<dbReference type="InterPro" id="IPR013786">
    <property type="entry name" value="AcylCoA_DH/ox_N"/>
</dbReference>
<evidence type="ECO:0000256" key="3">
    <source>
        <dbReference type="ARBA" id="ARBA00022630"/>
    </source>
</evidence>
<dbReference type="PROSITE" id="PS00072">
    <property type="entry name" value="ACYL_COA_DH_1"/>
    <property type="match status" value="1"/>
</dbReference>
<protein>
    <recommendedName>
        <fullName evidence="6">Cytochrome b5 heme-binding domain-containing protein</fullName>
    </recommendedName>
</protein>
<dbReference type="GO" id="GO:0003995">
    <property type="term" value="F:acyl-CoA dehydrogenase activity"/>
    <property type="evidence" value="ECO:0007669"/>
    <property type="project" value="InterPro"/>
</dbReference>
<reference evidence="7" key="1">
    <citation type="submission" date="2021-05" db="EMBL/GenBank/DDBJ databases">
        <title>The genome of the haptophyte Pavlova lutheri (Diacronema luteri, Pavlovales) - a model for lipid biosynthesis in eukaryotic algae.</title>
        <authorList>
            <person name="Hulatt C.J."/>
            <person name="Posewitz M.C."/>
        </authorList>
    </citation>
    <scope>NUCLEOTIDE SEQUENCE</scope>
    <source>
        <strain evidence="7">NIVA-4/92</strain>
    </source>
</reference>
<name>A0A8J6CCA3_DIALT</name>
<dbReference type="AlphaFoldDB" id="A0A8J6CCA3"/>
<comment type="caution">
    <text evidence="7">The sequence shown here is derived from an EMBL/GenBank/DDBJ whole genome shotgun (WGS) entry which is preliminary data.</text>
</comment>
<evidence type="ECO:0000259" key="6">
    <source>
        <dbReference type="PROSITE" id="PS50255"/>
    </source>
</evidence>
<dbReference type="Pfam" id="PF00441">
    <property type="entry name" value="Acyl-CoA_dh_1"/>
    <property type="match status" value="1"/>
</dbReference>
<gene>
    <name evidence="7" type="ORF">KFE25_000665</name>
</gene>
<evidence type="ECO:0000256" key="2">
    <source>
        <dbReference type="ARBA" id="ARBA00009347"/>
    </source>
</evidence>
<comment type="cofactor">
    <cofactor evidence="1">
        <name>FAD</name>
        <dbReference type="ChEBI" id="CHEBI:57692"/>
    </cofactor>
</comment>
<dbReference type="Pfam" id="PF02770">
    <property type="entry name" value="Acyl-CoA_dh_M"/>
    <property type="match status" value="1"/>
</dbReference>